<dbReference type="InterPro" id="IPR001962">
    <property type="entry name" value="Asn_synthase"/>
</dbReference>
<evidence type="ECO:0000256" key="4">
    <source>
        <dbReference type="ARBA" id="ARBA00022741"/>
    </source>
</evidence>
<dbReference type="InterPro" id="IPR051786">
    <property type="entry name" value="ASN_synthetase/amidase"/>
</dbReference>
<feature type="site" description="Important for beta-aspartyl-AMP intermediate formation" evidence="10">
    <location>
        <position position="366"/>
    </location>
</feature>
<evidence type="ECO:0000256" key="5">
    <source>
        <dbReference type="ARBA" id="ARBA00022840"/>
    </source>
</evidence>
<evidence type="ECO:0000256" key="7">
    <source>
        <dbReference type="ARBA" id="ARBA00048741"/>
    </source>
</evidence>
<accession>A0A518CRZ5</accession>
<evidence type="ECO:0000256" key="3">
    <source>
        <dbReference type="ARBA" id="ARBA00012737"/>
    </source>
</evidence>
<dbReference type="GO" id="GO:0005829">
    <property type="term" value="C:cytosol"/>
    <property type="evidence" value="ECO:0007669"/>
    <property type="project" value="TreeGrafter"/>
</dbReference>
<sequence>MCGICGWYIQEPQAGFEEQALQAMRDAMLHRGPDEAGSYVSARCGLGHRRLSIIGLSDGQQPMWNEDQTVVVVFNGEIYNYEPLKAELESKGHQFRTHSDTEVLVHLWEDAGPEMVQRLRGMFAFVIYDLKQEIVFGARDRFGQKPFFYSWNDQQFLFASEIKSLLAHPAVKPELNPAALDQFLFYQFIPQPRTLFKGIHQLPAAHSFLLRGGELTLHRYWQLDYQPEPLADEVGQQRILGELRYDIEEAVRSHLISDVPVGLFLSGGLDSSYIAAVCHRVLDQPLSSFSISFPGTKYDEQEYAETVSKNFNLKHHVFRFDPGDLQTWLEKAIRFFDQPLADSAALPLMLLSEQTAEHVKVVLTGDGGDELFAGYGKHMRASQSSAFVRLMQSSLPSWFATGNLAACEADPIGRRRMTARLARWGLPEHVSGYFKNFWEGWDRDRLYQPEFREQIPVPLAAIDDMAADLERPHDVLNRMLQIDCGDYLVGDLLLKTDYATMSGSIEARAPFLDHQLAEKAARLPLNMKATTFETKVALRRLAQQDLPEEIFKRPKRGFGVPVKQWFAGELSGWLKTQLVDESVATERYFRREVVEKYLAEHQRGQRNHASRLYALLTFELWCRNYLS</sequence>
<dbReference type="GO" id="GO:0004066">
    <property type="term" value="F:asparagine synthase (glutamine-hydrolyzing) activity"/>
    <property type="evidence" value="ECO:0007669"/>
    <property type="project" value="UniProtKB-EC"/>
</dbReference>
<dbReference type="PANTHER" id="PTHR43284">
    <property type="entry name" value="ASPARAGINE SYNTHETASE (GLUTAMINE-HYDROLYZING)"/>
    <property type="match status" value="1"/>
</dbReference>
<dbReference type="InterPro" id="IPR033738">
    <property type="entry name" value="AsnB_N"/>
</dbReference>
<dbReference type="PROSITE" id="PS51278">
    <property type="entry name" value="GATASE_TYPE_2"/>
    <property type="match status" value="1"/>
</dbReference>
<proteinExistence type="inferred from homology"/>
<comment type="similarity">
    <text evidence="2">Belongs to the asparagine synthetase family.</text>
</comment>
<comment type="pathway">
    <text evidence="1">Amino-acid biosynthesis; L-asparagine biosynthesis; L-asparagine from L-aspartate (L-Gln route): step 1/1.</text>
</comment>
<feature type="binding site" evidence="9">
    <location>
        <position position="100"/>
    </location>
    <ligand>
        <name>L-glutamine</name>
        <dbReference type="ChEBI" id="CHEBI:58359"/>
    </ligand>
</feature>
<dbReference type="EMBL" id="CP036281">
    <property type="protein sequence ID" value="QDU81999.1"/>
    <property type="molecule type" value="Genomic_DNA"/>
</dbReference>
<gene>
    <name evidence="12" type="primary">asnB_3</name>
    <name evidence="12" type="ORF">Pla110_37510</name>
</gene>
<feature type="active site" description="For GATase activity" evidence="8">
    <location>
        <position position="2"/>
    </location>
</feature>
<evidence type="ECO:0000256" key="2">
    <source>
        <dbReference type="ARBA" id="ARBA00005752"/>
    </source>
</evidence>
<dbReference type="InterPro" id="IPR029055">
    <property type="entry name" value="Ntn_hydrolases_N"/>
</dbReference>
<keyword evidence="4 9" id="KW-0547">Nucleotide-binding</keyword>
<evidence type="ECO:0000313" key="12">
    <source>
        <dbReference type="EMBL" id="QDU81999.1"/>
    </source>
</evidence>
<dbReference type="PANTHER" id="PTHR43284:SF1">
    <property type="entry name" value="ASPARAGINE SYNTHETASE"/>
    <property type="match status" value="1"/>
</dbReference>
<dbReference type="Gene3D" id="3.40.50.620">
    <property type="entry name" value="HUPs"/>
    <property type="match status" value="1"/>
</dbReference>
<keyword evidence="5 9" id="KW-0067">ATP-binding</keyword>
<dbReference type="PIRSF" id="PIRSF001589">
    <property type="entry name" value="Asn_synthetase_glu-h"/>
    <property type="match status" value="1"/>
</dbReference>
<dbReference type="AlphaFoldDB" id="A0A518CRZ5"/>
<dbReference type="NCBIfam" id="TIGR01536">
    <property type="entry name" value="asn_synth_AEB"/>
    <property type="match status" value="1"/>
</dbReference>
<dbReference type="InterPro" id="IPR014729">
    <property type="entry name" value="Rossmann-like_a/b/a_fold"/>
</dbReference>
<dbReference type="Pfam" id="PF13537">
    <property type="entry name" value="GATase_7"/>
    <property type="match status" value="1"/>
</dbReference>
<dbReference type="GO" id="GO:0006529">
    <property type="term" value="P:asparagine biosynthetic process"/>
    <property type="evidence" value="ECO:0007669"/>
    <property type="project" value="UniProtKB-KW"/>
</dbReference>
<dbReference type="Proteomes" id="UP000317178">
    <property type="component" value="Chromosome"/>
</dbReference>
<name>A0A518CRZ5_9PLAN</name>
<keyword evidence="8" id="KW-0061">Asparagine biosynthesis</keyword>
<dbReference type="OrthoDB" id="9763290at2"/>
<evidence type="ECO:0000256" key="6">
    <source>
        <dbReference type="ARBA" id="ARBA00022962"/>
    </source>
</evidence>
<keyword evidence="13" id="KW-1185">Reference proteome</keyword>
<evidence type="ECO:0000259" key="11">
    <source>
        <dbReference type="PROSITE" id="PS51278"/>
    </source>
</evidence>
<dbReference type="InterPro" id="IPR006426">
    <property type="entry name" value="Asn_synth_AEB"/>
</dbReference>
<dbReference type="KEGG" id="plon:Pla110_37510"/>
<keyword evidence="8" id="KW-0028">Amino-acid biosynthesis</keyword>
<evidence type="ECO:0000313" key="13">
    <source>
        <dbReference type="Proteomes" id="UP000317178"/>
    </source>
</evidence>
<dbReference type="Pfam" id="PF00733">
    <property type="entry name" value="Asn_synthase"/>
    <property type="match status" value="1"/>
</dbReference>
<reference evidence="12 13" key="1">
    <citation type="submission" date="2019-02" db="EMBL/GenBank/DDBJ databases">
        <title>Deep-cultivation of Planctomycetes and their phenomic and genomic characterization uncovers novel biology.</title>
        <authorList>
            <person name="Wiegand S."/>
            <person name="Jogler M."/>
            <person name="Boedeker C."/>
            <person name="Pinto D."/>
            <person name="Vollmers J."/>
            <person name="Rivas-Marin E."/>
            <person name="Kohn T."/>
            <person name="Peeters S.H."/>
            <person name="Heuer A."/>
            <person name="Rast P."/>
            <person name="Oberbeckmann S."/>
            <person name="Bunk B."/>
            <person name="Jeske O."/>
            <person name="Meyerdierks A."/>
            <person name="Storesund J.E."/>
            <person name="Kallscheuer N."/>
            <person name="Luecker S."/>
            <person name="Lage O.M."/>
            <person name="Pohl T."/>
            <person name="Merkel B.J."/>
            <person name="Hornburger P."/>
            <person name="Mueller R.-W."/>
            <person name="Bruemmer F."/>
            <person name="Labrenz M."/>
            <person name="Spormann A.M."/>
            <person name="Op den Camp H."/>
            <person name="Overmann J."/>
            <person name="Amann R."/>
            <person name="Jetten M.S.M."/>
            <person name="Mascher T."/>
            <person name="Medema M.H."/>
            <person name="Devos D.P."/>
            <person name="Kaster A.-K."/>
            <person name="Ovreas L."/>
            <person name="Rohde M."/>
            <person name="Galperin M.Y."/>
            <person name="Jogler C."/>
        </authorList>
    </citation>
    <scope>NUCLEOTIDE SEQUENCE [LARGE SCALE GENOMIC DNA]</scope>
    <source>
        <strain evidence="12 13">Pla110</strain>
    </source>
</reference>
<evidence type="ECO:0000256" key="10">
    <source>
        <dbReference type="PIRSR" id="PIRSR001589-3"/>
    </source>
</evidence>
<keyword evidence="12" id="KW-0436">Ligase</keyword>
<feature type="domain" description="Glutamine amidotransferase type-2" evidence="11">
    <location>
        <begin position="2"/>
        <end position="213"/>
    </location>
</feature>
<dbReference type="Gene3D" id="3.60.20.10">
    <property type="entry name" value="Glutamine Phosphoribosylpyrophosphate, subunit 1, domain 1"/>
    <property type="match status" value="1"/>
</dbReference>
<evidence type="ECO:0000256" key="8">
    <source>
        <dbReference type="PIRSR" id="PIRSR001589-1"/>
    </source>
</evidence>
<dbReference type="RefSeq" id="WP_144997814.1">
    <property type="nucleotide sequence ID" value="NZ_CP036281.1"/>
</dbReference>
<dbReference type="SUPFAM" id="SSF56235">
    <property type="entry name" value="N-terminal nucleophile aminohydrolases (Ntn hydrolases)"/>
    <property type="match status" value="1"/>
</dbReference>
<dbReference type="SUPFAM" id="SSF52402">
    <property type="entry name" value="Adenine nucleotide alpha hydrolases-like"/>
    <property type="match status" value="1"/>
</dbReference>
<keyword evidence="6 8" id="KW-0315">Glutamine amidotransferase</keyword>
<feature type="binding site" evidence="9">
    <location>
        <position position="291"/>
    </location>
    <ligand>
        <name>ATP</name>
        <dbReference type="ChEBI" id="CHEBI:30616"/>
    </ligand>
</feature>
<dbReference type="GO" id="GO:0005524">
    <property type="term" value="F:ATP binding"/>
    <property type="evidence" value="ECO:0007669"/>
    <property type="project" value="UniProtKB-KW"/>
</dbReference>
<organism evidence="12 13">
    <name type="scientific">Polystyrenella longa</name>
    <dbReference type="NCBI Taxonomy" id="2528007"/>
    <lineage>
        <taxon>Bacteria</taxon>
        <taxon>Pseudomonadati</taxon>
        <taxon>Planctomycetota</taxon>
        <taxon>Planctomycetia</taxon>
        <taxon>Planctomycetales</taxon>
        <taxon>Planctomycetaceae</taxon>
        <taxon>Polystyrenella</taxon>
    </lineage>
</organism>
<dbReference type="CDD" id="cd00712">
    <property type="entry name" value="AsnB"/>
    <property type="match status" value="1"/>
</dbReference>
<dbReference type="InterPro" id="IPR017932">
    <property type="entry name" value="GATase_2_dom"/>
</dbReference>
<evidence type="ECO:0000256" key="1">
    <source>
        <dbReference type="ARBA" id="ARBA00005187"/>
    </source>
</evidence>
<evidence type="ECO:0000256" key="9">
    <source>
        <dbReference type="PIRSR" id="PIRSR001589-2"/>
    </source>
</evidence>
<protein>
    <recommendedName>
        <fullName evidence="3">asparagine synthase (glutamine-hydrolyzing)</fullName>
        <ecNumber evidence="3">6.3.5.4</ecNumber>
    </recommendedName>
</protein>
<dbReference type="CDD" id="cd01991">
    <property type="entry name" value="Asn_synthase_B_C"/>
    <property type="match status" value="1"/>
</dbReference>
<dbReference type="EC" id="6.3.5.4" evidence="3"/>
<comment type="catalytic activity">
    <reaction evidence="7">
        <text>L-aspartate + L-glutamine + ATP + H2O = L-asparagine + L-glutamate + AMP + diphosphate + H(+)</text>
        <dbReference type="Rhea" id="RHEA:12228"/>
        <dbReference type="ChEBI" id="CHEBI:15377"/>
        <dbReference type="ChEBI" id="CHEBI:15378"/>
        <dbReference type="ChEBI" id="CHEBI:29985"/>
        <dbReference type="ChEBI" id="CHEBI:29991"/>
        <dbReference type="ChEBI" id="CHEBI:30616"/>
        <dbReference type="ChEBI" id="CHEBI:33019"/>
        <dbReference type="ChEBI" id="CHEBI:58048"/>
        <dbReference type="ChEBI" id="CHEBI:58359"/>
        <dbReference type="ChEBI" id="CHEBI:456215"/>
        <dbReference type="EC" id="6.3.5.4"/>
    </reaction>
</comment>